<evidence type="ECO:0000256" key="4">
    <source>
        <dbReference type="ARBA" id="ARBA00022692"/>
    </source>
</evidence>
<feature type="transmembrane region" description="Helical" evidence="7">
    <location>
        <begin position="199"/>
        <end position="217"/>
    </location>
</feature>
<evidence type="ECO:0000256" key="1">
    <source>
        <dbReference type="ARBA" id="ARBA00004651"/>
    </source>
</evidence>
<feature type="transmembrane region" description="Helical" evidence="7">
    <location>
        <begin position="108"/>
        <end position="127"/>
    </location>
</feature>
<feature type="transmembrane region" description="Helical" evidence="7">
    <location>
        <begin position="36"/>
        <end position="54"/>
    </location>
</feature>
<evidence type="ECO:0000313" key="8">
    <source>
        <dbReference type="EMBL" id="MBK1671407.1"/>
    </source>
</evidence>
<dbReference type="InterPro" id="IPR005524">
    <property type="entry name" value="DUF318"/>
</dbReference>
<comment type="caution">
    <text evidence="8">The sequence shown here is derived from an EMBL/GenBank/DDBJ whole genome shotgun (WGS) entry which is preliminary data.</text>
</comment>
<dbReference type="PANTHER" id="PTHR42775:SF1">
    <property type="entry name" value="PERMEASE RV2963-RELATED"/>
    <property type="match status" value="1"/>
</dbReference>
<reference evidence="8 9" key="1">
    <citation type="journal article" date="2020" name="Microorganisms">
        <title>Osmotic Adaptation and Compatible Solute Biosynthesis of Phototrophic Bacteria as Revealed from Genome Analyses.</title>
        <authorList>
            <person name="Imhoff J.F."/>
            <person name="Rahn T."/>
            <person name="Kunzel S."/>
            <person name="Keller A."/>
            <person name="Neulinger S.C."/>
        </authorList>
    </citation>
    <scope>NUCLEOTIDE SEQUENCE [LARGE SCALE GENOMIC DNA]</scope>
    <source>
        <strain evidence="8 9">DSM 9895</strain>
    </source>
</reference>
<comment type="similarity">
    <text evidence="2">Belongs to the UPF0718 family.</text>
</comment>
<dbReference type="InterPro" id="IPR053166">
    <property type="entry name" value="UPF0718_permease"/>
</dbReference>
<keyword evidence="3" id="KW-1003">Cell membrane</keyword>
<keyword evidence="5 7" id="KW-1133">Transmembrane helix</keyword>
<evidence type="ECO:0000256" key="6">
    <source>
        <dbReference type="ARBA" id="ARBA00023136"/>
    </source>
</evidence>
<evidence type="ECO:0000256" key="5">
    <source>
        <dbReference type="ARBA" id="ARBA00022989"/>
    </source>
</evidence>
<feature type="transmembrane region" description="Helical" evidence="7">
    <location>
        <begin position="295"/>
        <end position="313"/>
    </location>
</feature>
<keyword evidence="6 7" id="KW-0472">Membrane</keyword>
<dbReference type="Proteomes" id="UP001296873">
    <property type="component" value="Unassembled WGS sequence"/>
</dbReference>
<dbReference type="PANTHER" id="PTHR42775">
    <property type="entry name" value="PERMEASE RV2963-RELATED"/>
    <property type="match status" value="1"/>
</dbReference>
<gene>
    <name evidence="8" type="ORF">CKO28_25740</name>
</gene>
<keyword evidence="4 7" id="KW-0812">Transmembrane</keyword>
<evidence type="ECO:0000256" key="2">
    <source>
        <dbReference type="ARBA" id="ARBA00006386"/>
    </source>
</evidence>
<evidence type="ECO:0008006" key="10">
    <source>
        <dbReference type="Google" id="ProtNLM"/>
    </source>
</evidence>
<evidence type="ECO:0000256" key="3">
    <source>
        <dbReference type="ARBA" id="ARBA00022475"/>
    </source>
</evidence>
<feature type="transmembrane region" description="Helical" evidence="7">
    <location>
        <begin position="263"/>
        <end position="283"/>
    </location>
</feature>
<accession>A0ABS1DNB3</accession>
<comment type="subcellular location">
    <subcellularLocation>
        <location evidence="1">Cell membrane</location>
        <topology evidence="1">Multi-pass membrane protein</topology>
    </subcellularLocation>
</comment>
<protein>
    <recommendedName>
        <fullName evidence="10">Permease</fullName>
    </recommendedName>
</protein>
<name>A0ABS1DNB3_9PROT</name>
<organism evidence="8 9">
    <name type="scientific">Rhodovibrio sodomensis</name>
    <dbReference type="NCBI Taxonomy" id="1088"/>
    <lineage>
        <taxon>Bacteria</taxon>
        <taxon>Pseudomonadati</taxon>
        <taxon>Pseudomonadota</taxon>
        <taxon>Alphaproteobacteria</taxon>
        <taxon>Rhodospirillales</taxon>
        <taxon>Rhodovibrionaceae</taxon>
        <taxon>Rhodovibrio</taxon>
    </lineage>
</organism>
<keyword evidence="9" id="KW-1185">Reference proteome</keyword>
<sequence length="317" mass="33617">MFERLADLVTFRLLGLSDGTKLADAVHFFVGDTTKIFVLLVAVVFLVGLFRSVMTPERVRDYLAGRSRGTTYGMAVGLGAVTPFCSCSSVPLFIGFLKSGIPMGATMAFLIASPMVNEVAVVVLAGVVGWEVAVLYVATGLAVGTLGGWLTDRFHLERFVRDFVWQVRTAQGAGNLPDTSLSGRARFARDEVREILGRIWLYVLIGIGIGAGLHGFVPQEVFAQYAGAENLLAVPAAVLAGIPLYANATGVIPVVDALLGKGVPIGTALVLMMSVVALSLPEFILLRQVITVRGLAAYAGFMATAFIAVGYLFNAIL</sequence>
<evidence type="ECO:0000256" key="7">
    <source>
        <dbReference type="SAM" id="Phobius"/>
    </source>
</evidence>
<dbReference type="Pfam" id="PF03773">
    <property type="entry name" value="ArsP_1"/>
    <property type="match status" value="1"/>
</dbReference>
<feature type="transmembrane region" description="Helical" evidence="7">
    <location>
        <begin position="133"/>
        <end position="151"/>
    </location>
</feature>
<proteinExistence type="inferred from homology"/>
<feature type="transmembrane region" description="Helical" evidence="7">
    <location>
        <begin position="74"/>
        <end position="96"/>
    </location>
</feature>
<evidence type="ECO:0000313" key="9">
    <source>
        <dbReference type="Proteomes" id="UP001296873"/>
    </source>
</evidence>
<dbReference type="EMBL" id="NRRL01000183">
    <property type="protein sequence ID" value="MBK1671407.1"/>
    <property type="molecule type" value="Genomic_DNA"/>
</dbReference>